<protein>
    <submittedName>
        <fullName evidence="2">Uncharacterized protein</fullName>
    </submittedName>
</protein>
<gene>
    <name evidence="2" type="ORF">S06H3_64716</name>
</gene>
<name>X1Q1E8_9ZZZZ</name>
<comment type="caution">
    <text evidence="2">The sequence shown here is derived from an EMBL/GenBank/DDBJ whole genome shotgun (WGS) entry which is preliminary data.</text>
</comment>
<accession>X1Q1E8</accession>
<reference evidence="2" key="1">
    <citation type="journal article" date="2014" name="Front. Microbiol.">
        <title>High frequency of phylogenetically diverse reductive dehalogenase-homologous genes in deep subseafloor sedimentary metagenomes.</title>
        <authorList>
            <person name="Kawai M."/>
            <person name="Futagami T."/>
            <person name="Toyoda A."/>
            <person name="Takaki Y."/>
            <person name="Nishi S."/>
            <person name="Hori S."/>
            <person name="Arai W."/>
            <person name="Tsubouchi T."/>
            <person name="Morono Y."/>
            <person name="Uchiyama I."/>
            <person name="Ito T."/>
            <person name="Fujiyama A."/>
            <person name="Inagaki F."/>
            <person name="Takami H."/>
        </authorList>
    </citation>
    <scope>NUCLEOTIDE SEQUENCE</scope>
    <source>
        <strain evidence="2">Expedition CK06-06</strain>
    </source>
</reference>
<proteinExistence type="predicted"/>
<feature type="non-terminal residue" evidence="2">
    <location>
        <position position="48"/>
    </location>
</feature>
<dbReference type="AlphaFoldDB" id="X1Q1E8"/>
<keyword evidence="1" id="KW-0812">Transmembrane</keyword>
<keyword evidence="1" id="KW-0472">Membrane</keyword>
<organism evidence="2">
    <name type="scientific">marine sediment metagenome</name>
    <dbReference type="NCBI Taxonomy" id="412755"/>
    <lineage>
        <taxon>unclassified sequences</taxon>
        <taxon>metagenomes</taxon>
        <taxon>ecological metagenomes</taxon>
    </lineage>
</organism>
<sequence>MQLSIAGVVLAAGLGIVAMIVIAPYPGNYSYYAGLILVFLFGYTFFKL</sequence>
<dbReference type="EMBL" id="BARV01043315">
    <property type="protein sequence ID" value="GAI62033.1"/>
    <property type="molecule type" value="Genomic_DNA"/>
</dbReference>
<keyword evidence="1" id="KW-1133">Transmembrane helix</keyword>
<evidence type="ECO:0000313" key="2">
    <source>
        <dbReference type="EMBL" id="GAI62033.1"/>
    </source>
</evidence>
<evidence type="ECO:0000256" key="1">
    <source>
        <dbReference type="SAM" id="Phobius"/>
    </source>
</evidence>
<feature type="transmembrane region" description="Helical" evidence="1">
    <location>
        <begin position="29"/>
        <end position="46"/>
    </location>
</feature>